<gene>
    <name evidence="2" type="ORF">SAMN04489745_1680</name>
</gene>
<dbReference type="SUPFAM" id="SSF53335">
    <property type="entry name" value="S-adenosyl-L-methionine-dependent methyltransferases"/>
    <property type="match status" value="1"/>
</dbReference>
<evidence type="ECO:0000313" key="3">
    <source>
        <dbReference type="Proteomes" id="UP000182652"/>
    </source>
</evidence>
<dbReference type="EMBL" id="FNSN01000003">
    <property type="protein sequence ID" value="SEB94987.1"/>
    <property type="molecule type" value="Genomic_DNA"/>
</dbReference>
<protein>
    <recommendedName>
        <fullName evidence="4">SAM-dependent methyltransferase</fullName>
    </recommendedName>
</protein>
<dbReference type="GO" id="GO:0006596">
    <property type="term" value="P:polyamine biosynthetic process"/>
    <property type="evidence" value="ECO:0007669"/>
    <property type="project" value="UniProtKB-KW"/>
</dbReference>
<organism evidence="2 3">
    <name type="scientific">Arthrobacter woluwensis</name>
    <dbReference type="NCBI Taxonomy" id="156980"/>
    <lineage>
        <taxon>Bacteria</taxon>
        <taxon>Bacillati</taxon>
        <taxon>Actinomycetota</taxon>
        <taxon>Actinomycetes</taxon>
        <taxon>Micrococcales</taxon>
        <taxon>Micrococcaceae</taxon>
        <taxon>Arthrobacter</taxon>
    </lineage>
</organism>
<keyword evidence="1" id="KW-0620">Polyamine biosynthesis</keyword>
<dbReference type="STRING" id="156980.SAMN04489745_1680"/>
<dbReference type="PANTHER" id="PTHR43317:SF1">
    <property type="entry name" value="THERMOSPERMINE SYNTHASE ACAULIS5"/>
    <property type="match status" value="1"/>
</dbReference>
<keyword evidence="3" id="KW-1185">Reference proteome</keyword>
<accession>A0A1H4NIC8</accession>
<dbReference type="PANTHER" id="PTHR43317">
    <property type="entry name" value="THERMOSPERMINE SYNTHASE ACAULIS5"/>
    <property type="match status" value="1"/>
</dbReference>
<dbReference type="Proteomes" id="UP000182652">
    <property type="component" value="Unassembled WGS sequence"/>
</dbReference>
<evidence type="ECO:0000313" key="2">
    <source>
        <dbReference type="EMBL" id="SEB94987.1"/>
    </source>
</evidence>
<evidence type="ECO:0000256" key="1">
    <source>
        <dbReference type="ARBA" id="ARBA00023115"/>
    </source>
</evidence>
<dbReference type="NCBIfam" id="NF037959">
    <property type="entry name" value="MFS_SpdSyn"/>
    <property type="match status" value="1"/>
</dbReference>
<proteinExistence type="predicted"/>
<dbReference type="RefSeq" id="WP_066210753.1">
    <property type="nucleotide sequence ID" value="NZ_FNSN01000003.1"/>
</dbReference>
<dbReference type="AlphaFoldDB" id="A0A1H4NIC8"/>
<dbReference type="InterPro" id="IPR029063">
    <property type="entry name" value="SAM-dependent_MTases_sf"/>
</dbReference>
<reference evidence="2 3" key="1">
    <citation type="submission" date="2016-10" db="EMBL/GenBank/DDBJ databases">
        <authorList>
            <person name="de Groot N.N."/>
        </authorList>
    </citation>
    <scope>NUCLEOTIDE SEQUENCE [LARGE SCALE GENOMIC DNA]</scope>
    <source>
        <strain evidence="2 3">DSM 10495</strain>
    </source>
</reference>
<dbReference type="Gene3D" id="3.40.50.150">
    <property type="entry name" value="Vaccinia Virus protein VP39"/>
    <property type="match status" value="1"/>
</dbReference>
<sequence length="261" mass="27693">MSSRYLRASGVHASIEPDTLVPGSAILALGGAEQSHVNLADPGQIFYEYLARMAHATDLVAPPGQPVTAAHLGAGALTLPRYLQHTRPGSRQWAVELERELPDFVLTELPLPEGTRLEMALGDARAEFAALEPEADGGTRRFDVVVLDVFSGPEAPAHLASADFYGEVAERLEPGGLFLVNVGDDPPFTLIRSQGRALLEVFPGGVAALCETGMLAARYPGNIVFAARTEPWPAAWTEALLAAGPHPAAVLSGMELEDWLG</sequence>
<name>A0A1H4NIC8_9MICC</name>
<evidence type="ECO:0008006" key="4">
    <source>
        <dbReference type="Google" id="ProtNLM"/>
    </source>
</evidence>